<evidence type="ECO:0000256" key="3">
    <source>
        <dbReference type="ARBA" id="ARBA00023163"/>
    </source>
</evidence>
<dbReference type="Proteomes" id="UP001157946">
    <property type="component" value="Unassembled WGS sequence"/>
</dbReference>
<dbReference type="InterPro" id="IPR001034">
    <property type="entry name" value="DeoR_HTH"/>
</dbReference>
<dbReference type="Gene3D" id="1.10.10.10">
    <property type="entry name" value="Winged helix-like DNA-binding domain superfamily/Winged helix DNA-binding domain"/>
    <property type="match status" value="1"/>
</dbReference>
<dbReference type="PANTHER" id="PTHR38600">
    <property type="entry name" value="TRANSCRIPTIONAL REGULATORY PROTEIN"/>
    <property type="match status" value="1"/>
</dbReference>
<proteinExistence type="predicted"/>
<dbReference type="InterPro" id="IPR036390">
    <property type="entry name" value="WH_DNA-bd_sf"/>
</dbReference>
<dbReference type="PANTHER" id="PTHR38600:SF2">
    <property type="entry name" value="SLL0088 PROTEIN"/>
    <property type="match status" value="1"/>
</dbReference>
<dbReference type="InterPro" id="IPR036388">
    <property type="entry name" value="WH-like_DNA-bd_sf"/>
</dbReference>
<sequence length="218" mass="25297">MQVSEAGSTRKQILLMLKMEGPLTVGEMAERLGVTEMAVRRHINTLERDGLIQARLLRQAMGRPTSQYFLTEKSDEHFPKSYSNFTIDLLHDLEKNFGSELVDQLFNNREERLAEAHQMDFAGKDFSERVRTLAEIQDQKGYMVKVEELPDGSYELIEYNCPIFQVANQYNHACQCELNWFERMLDARVERPECQAKGGQHCVFRIKQKERSENATLS</sequence>
<evidence type="ECO:0000256" key="1">
    <source>
        <dbReference type="ARBA" id="ARBA00023015"/>
    </source>
</evidence>
<keyword evidence="1" id="KW-0805">Transcription regulation</keyword>
<name>A0AA45WIJ7_9BACL</name>
<gene>
    <name evidence="5" type="ORF">SAMN06265361_101136</name>
</gene>
<keyword evidence="6" id="KW-1185">Reference proteome</keyword>
<organism evidence="5 6">
    <name type="scientific">Laceyella tengchongensis</name>
    <dbReference type="NCBI Taxonomy" id="574699"/>
    <lineage>
        <taxon>Bacteria</taxon>
        <taxon>Bacillati</taxon>
        <taxon>Bacillota</taxon>
        <taxon>Bacilli</taxon>
        <taxon>Bacillales</taxon>
        <taxon>Thermoactinomycetaceae</taxon>
        <taxon>Laceyella</taxon>
    </lineage>
</organism>
<feature type="domain" description="HTH deoR-type" evidence="4">
    <location>
        <begin position="6"/>
        <end position="66"/>
    </location>
</feature>
<dbReference type="GO" id="GO:0003677">
    <property type="term" value="F:DNA binding"/>
    <property type="evidence" value="ECO:0007669"/>
    <property type="project" value="UniProtKB-KW"/>
</dbReference>
<dbReference type="EMBL" id="FXTU01000001">
    <property type="protein sequence ID" value="SMP00631.1"/>
    <property type="molecule type" value="Genomic_DNA"/>
</dbReference>
<dbReference type="SUPFAM" id="SSF46785">
    <property type="entry name" value="Winged helix' DNA-binding domain"/>
    <property type="match status" value="1"/>
</dbReference>
<evidence type="ECO:0000259" key="4">
    <source>
        <dbReference type="PROSITE" id="PS51000"/>
    </source>
</evidence>
<dbReference type="RefSeq" id="WP_284723990.1">
    <property type="nucleotide sequence ID" value="NZ_FXTU01000001.1"/>
</dbReference>
<dbReference type="Pfam" id="PF08279">
    <property type="entry name" value="HTH_11"/>
    <property type="match status" value="1"/>
</dbReference>
<evidence type="ECO:0000313" key="6">
    <source>
        <dbReference type="Proteomes" id="UP001157946"/>
    </source>
</evidence>
<dbReference type="AlphaFoldDB" id="A0AA45WIJ7"/>
<comment type="caution">
    <text evidence="5">The sequence shown here is derived from an EMBL/GenBank/DDBJ whole genome shotgun (WGS) entry which is preliminary data.</text>
</comment>
<evidence type="ECO:0000256" key="2">
    <source>
        <dbReference type="ARBA" id="ARBA00023125"/>
    </source>
</evidence>
<dbReference type="InterPro" id="IPR013196">
    <property type="entry name" value="HTH_11"/>
</dbReference>
<protein>
    <submittedName>
        <fullName evidence="5">Predicted transcriptional regulator, ArsR family</fullName>
    </submittedName>
</protein>
<keyword evidence="2" id="KW-0238">DNA-binding</keyword>
<dbReference type="CDD" id="cd00090">
    <property type="entry name" value="HTH_ARSR"/>
    <property type="match status" value="1"/>
</dbReference>
<dbReference type="PROSITE" id="PS51000">
    <property type="entry name" value="HTH_DEOR_2"/>
    <property type="match status" value="1"/>
</dbReference>
<reference evidence="5" key="1">
    <citation type="submission" date="2017-05" db="EMBL/GenBank/DDBJ databases">
        <authorList>
            <person name="Varghese N."/>
            <person name="Submissions S."/>
        </authorList>
    </citation>
    <scope>NUCLEOTIDE SEQUENCE</scope>
    <source>
        <strain evidence="5">DSM 45262</strain>
    </source>
</reference>
<accession>A0AA45WIJ7</accession>
<evidence type="ECO:0000313" key="5">
    <source>
        <dbReference type="EMBL" id="SMP00631.1"/>
    </source>
</evidence>
<keyword evidence="3" id="KW-0804">Transcription</keyword>
<dbReference type="InterPro" id="IPR011991">
    <property type="entry name" value="ArsR-like_HTH"/>
</dbReference>
<dbReference type="SMART" id="SM00420">
    <property type="entry name" value="HTH_DEOR"/>
    <property type="match status" value="1"/>
</dbReference>
<dbReference type="GO" id="GO:0003700">
    <property type="term" value="F:DNA-binding transcription factor activity"/>
    <property type="evidence" value="ECO:0007669"/>
    <property type="project" value="InterPro"/>
</dbReference>